<dbReference type="GO" id="GO:0016757">
    <property type="term" value="F:glycosyltransferase activity"/>
    <property type="evidence" value="ECO:0007669"/>
    <property type="project" value="UniProtKB-KW"/>
</dbReference>
<keyword evidence="2" id="KW-0328">Glycosyltransferase</keyword>
<evidence type="ECO:0000256" key="5">
    <source>
        <dbReference type="ARBA" id="ARBA00022989"/>
    </source>
</evidence>
<dbReference type="GO" id="GO:0016020">
    <property type="term" value="C:membrane"/>
    <property type="evidence" value="ECO:0007669"/>
    <property type="project" value="UniProtKB-SubCell"/>
</dbReference>
<proteinExistence type="predicted"/>
<feature type="transmembrane region" description="Helical" evidence="7">
    <location>
        <begin position="522"/>
        <end position="546"/>
    </location>
</feature>
<keyword evidence="3 9" id="KW-0808">Transferase</keyword>
<gene>
    <name evidence="9" type="ORF">VQ03_24260</name>
</gene>
<dbReference type="AlphaFoldDB" id="A0A0J6SKR2"/>
<organism evidence="9 10">
    <name type="scientific">Methylobacterium tarhaniae</name>
    <dbReference type="NCBI Taxonomy" id="1187852"/>
    <lineage>
        <taxon>Bacteria</taxon>
        <taxon>Pseudomonadati</taxon>
        <taxon>Pseudomonadota</taxon>
        <taxon>Alphaproteobacteria</taxon>
        <taxon>Hyphomicrobiales</taxon>
        <taxon>Methylobacteriaceae</taxon>
        <taxon>Methylobacterium</taxon>
    </lineage>
</organism>
<dbReference type="PATRIC" id="fig|1187852.3.peg.2525"/>
<dbReference type="Gene3D" id="3.90.550.10">
    <property type="entry name" value="Spore Coat Polysaccharide Biosynthesis Protein SpsA, Chain A"/>
    <property type="match status" value="1"/>
</dbReference>
<comment type="subcellular location">
    <subcellularLocation>
        <location evidence="1">Membrane</location>
        <topology evidence="1">Multi-pass membrane protein</topology>
    </subcellularLocation>
</comment>
<dbReference type="PANTHER" id="PTHR43867:SF2">
    <property type="entry name" value="CELLULOSE SYNTHASE CATALYTIC SUBUNIT A [UDP-FORMING]"/>
    <property type="match status" value="1"/>
</dbReference>
<dbReference type="Pfam" id="PF13632">
    <property type="entry name" value="Glyco_trans_2_3"/>
    <property type="match status" value="1"/>
</dbReference>
<protein>
    <submittedName>
        <fullName evidence="9">Glycosyl transferase</fullName>
    </submittedName>
</protein>
<dbReference type="SUPFAM" id="SSF53448">
    <property type="entry name" value="Nucleotide-diphospho-sugar transferases"/>
    <property type="match status" value="1"/>
</dbReference>
<evidence type="ECO:0000313" key="10">
    <source>
        <dbReference type="Proteomes" id="UP000036449"/>
    </source>
</evidence>
<keyword evidence="6 7" id="KW-0472">Membrane</keyword>
<accession>A0A0J6SKR2</accession>
<evidence type="ECO:0000259" key="8">
    <source>
        <dbReference type="Pfam" id="PF13632"/>
    </source>
</evidence>
<dbReference type="PANTHER" id="PTHR43867">
    <property type="entry name" value="CELLULOSE SYNTHASE CATALYTIC SUBUNIT A [UDP-FORMING]"/>
    <property type="match status" value="1"/>
</dbReference>
<reference evidence="9 10" key="1">
    <citation type="submission" date="2015-03" db="EMBL/GenBank/DDBJ databases">
        <title>Genome sequencing of Methylobacterium tarhaniae DSM 25844.</title>
        <authorList>
            <person name="Chaudhry V."/>
            <person name="Patil P.B."/>
        </authorList>
    </citation>
    <scope>NUCLEOTIDE SEQUENCE [LARGE SCALE GENOMIC DNA]</scope>
    <source>
        <strain evidence="9 10">DSM 25844</strain>
    </source>
</reference>
<sequence>MFVEVRSPQGAAIALPRELAFLLGQGVDLAIVRDAALLARREGTEPAAALLRSGLMSEADYYAALARVLGRPFRGTGLVLHPETRFPEDVRLGAAIGAAGEVVLAPPPGAVAALLAAGAPPGAVLTTPTALAATVLATAGPRAAARAAEALEVRAPDWAYRPGLHPAQVLVLLLGIAAALLLLDAAPWLQLAALALLNLTVLAVIVFRLAAPLLRPTPLPEAPPVPEAELPVYTVLVALYREAEVVPRLVSALARLDYPVSKLDLKFVIEADDATTAAALAAVPFPGRFEVVTAPAGLPRTKPRALNVALPLARGEHLVVYDAEDVPDPGQLRAATALFRAGSDRLACLQGRLVIDNTEDSWLARCFTLEYAALFDVLLPLLTAAHLPVPLGGTTTHFRTQVLRELHGWDAWNVTEDADLGMRLSLAGYRVGDLPLSTLEEAPAFWRPWLRQRVRWMKGFVQTTITHSRHPVAALRRLGPLGLLCAVAMVPGSVVCALAYPFGIALAAWHITADPLPAVPDALANLVTGTGAVVFAAGLGAMWLPALAGCRRRGWWTLAPWVIALPVYYALVSAAAWLALVELLLAPYRWNKTDHGLSATSRTGAMRRRRAGS</sequence>
<dbReference type="InterPro" id="IPR001173">
    <property type="entry name" value="Glyco_trans_2-like"/>
</dbReference>
<evidence type="ECO:0000313" key="9">
    <source>
        <dbReference type="EMBL" id="KMO33963.1"/>
    </source>
</evidence>
<dbReference type="InterPro" id="IPR050321">
    <property type="entry name" value="Glycosyltr_2/OpgH_subfam"/>
</dbReference>
<dbReference type="InterPro" id="IPR029044">
    <property type="entry name" value="Nucleotide-diphossugar_trans"/>
</dbReference>
<feature type="domain" description="Glycosyltransferase 2-like" evidence="8">
    <location>
        <begin position="318"/>
        <end position="512"/>
    </location>
</feature>
<evidence type="ECO:0000256" key="2">
    <source>
        <dbReference type="ARBA" id="ARBA00022676"/>
    </source>
</evidence>
<comment type="caution">
    <text evidence="9">The sequence shown here is derived from an EMBL/GenBank/DDBJ whole genome shotgun (WGS) entry which is preliminary data.</text>
</comment>
<evidence type="ECO:0000256" key="6">
    <source>
        <dbReference type="ARBA" id="ARBA00023136"/>
    </source>
</evidence>
<dbReference type="RefSeq" id="WP_048453459.1">
    <property type="nucleotide sequence ID" value="NZ_LABZ01000189.1"/>
</dbReference>
<name>A0A0J6SKR2_9HYPH</name>
<evidence type="ECO:0000256" key="3">
    <source>
        <dbReference type="ARBA" id="ARBA00022679"/>
    </source>
</evidence>
<feature type="transmembrane region" description="Helical" evidence="7">
    <location>
        <begin position="189"/>
        <end position="211"/>
    </location>
</feature>
<dbReference type="Proteomes" id="UP000036449">
    <property type="component" value="Unassembled WGS sequence"/>
</dbReference>
<dbReference type="EMBL" id="LABZ01000189">
    <property type="protein sequence ID" value="KMO33963.1"/>
    <property type="molecule type" value="Genomic_DNA"/>
</dbReference>
<dbReference type="OrthoDB" id="7431422at2"/>
<feature type="transmembrane region" description="Helical" evidence="7">
    <location>
        <begin position="558"/>
        <end position="580"/>
    </location>
</feature>
<keyword evidence="10" id="KW-1185">Reference proteome</keyword>
<evidence type="ECO:0000256" key="1">
    <source>
        <dbReference type="ARBA" id="ARBA00004141"/>
    </source>
</evidence>
<feature type="transmembrane region" description="Helical" evidence="7">
    <location>
        <begin position="478"/>
        <end position="502"/>
    </location>
</feature>
<evidence type="ECO:0000256" key="7">
    <source>
        <dbReference type="SAM" id="Phobius"/>
    </source>
</evidence>
<keyword evidence="4 7" id="KW-0812">Transmembrane</keyword>
<evidence type="ECO:0000256" key="4">
    <source>
        <dbReference type="ARBA" id="ARBA00022692"/>
    </source>
</evidence>
<feature type="transmembrane region" description="Helical" evidence="7">
    <location>
        <begin position="164"/>
        <end position="183"/>
    </location>
</feature>
<keyword evidence="5 7" id="KW-1133">Transmembrane helix</keyword>